<proteinExistence type="predicted"/>
<accession>A0AC61TSF1</accession>
<organism evidence="1 2">
    <name type="scientific">Synechococcus phage S-SZBM1</name>
    <dbReference type="NCBI Taxonomy" id="2926475"/>
    <lineage>
        <taxon>Viruses</taxon>
        <taxon>Duplodnaviria</taxon>
        <taxon>Heunggongvirae</taxon>
        <taxon>Uroviricota</taxon>
        <taxon>Caudoviricetes</taxon>
        <taxon>Pantevenvirales</taxon>
        <taxon>Kyanoviridae</taxon>
        <taxon>Shenzhenivirus</taxon>
        <taxon>Shenzhenivirus sszbm1</taxon>
    </lineage>
</organism>
<reference evidence="1" key="1">
    <citation type="submission" date="2021-11" db="EMBL/GenBank/DDBJ databases">
        <authorList>
            <person name="Rong C."/>
            <person name="Yang Y."/>
            <person name="Li S."/>
            <person name="Zhou K."/>
            <person name="Xu Y."/>
            <person name="Zhang R."/>
            <person name="Zhang Y."/>
        </authorList>
    </citation>
    <scope>NUCLEOTIDE SEQUENCE</scope>
</reference>
<dbReference type="Proteomes" id="UP000829362">
    <property type="component" value="Segment"/>
</dbReference>
<dbReference type="EMBL" id="OL473597">
    <property type="protein sequence ID" value="UNH61170.1"/>
    <property type="molecule type" value="Genomic_DNA"/>
</dbReference>
<evidence type="ECO:0000313" key="2">
    <source>
        <dbReference type="Proteomes" id="UP000829362"/>
    </source>
</evidence>
<protein>
    <submittedName>
        <fullName evidence="1">Structural protein</fullName>
    </submittedName>
</protein>
<sequence length="734" mass="76805">MTAGRLAASKPAATTNTALYRVDIDSTASTVLTATNQSGSATSYRAAIRDYDQILTLNGDEPSQYLFQKGNPISNYKLKISPGISFTDATPGADIESVNGSVAKLLDVFKDTATVNRYVKVTNILPLPVNLATIIGIFEIGETITGQQSSVAATLHAYNDTLGEMYLNIPAVSNVATAIQVSRDAGLADNTLMMLSVDATAPGTEIIQINAGGINTNTNTLTVTRGVYGTTASAIPAGQFAKTFIDSATVTTINEGATFAGGDTTLTVTDSTGFLEGGFIRIDNEILKIDGIAGNDLTVVRGQYGTADINHADGATITQLTDSGDYYLNWFSELETVEGSNSLATVEVAFIQGSSSIDNADKFVIAEGSVSNPYEYPLQSRLDNERTYRYWQEDSSNTGHPFRLSEDDDGTQGLIGTEYTTGVTKVGTPGQAGAYLEIVITENTPLTLYAYAEPAVPNTADSNAGFGHVINVSLDPAYDEIFVYKLSGATFTAADQFTIGATTYTIQANGVTPGKWGYVHDWDPDRNVLKVSIDIGSEPFAVGDEFYDTPTLVNGNRQMVEVVAGKIVDFTNVSAADALRVAGTYPDLPASGGTGSGAVVTVVVNGSGAATVTLVNGGKDYTASDTLTVFDAQLGGGGAANLTFQVNSIGTGDKIGATSLTYVNDEDYIAYDKALAANSADRTTGIVVGPGQNLLVYSGASTVNYVVDGFESASDDYVPILNVKDQVGAGLPTP</sequence>
<gene>
    <name evidence="1" type="ORF">SSZBM1_53</name>
</gene>
<evidence type="ECO:0000313" key="1">
    <source>
        <dbReference type="EMBL" id="UNH61170.1"/>
    </source>
</evidence>
<name>A0AC61TSF1_9CAUD</name>
<keyword evidence="2" id="KW-1185">Reference proteome</keyword>